<evidence type="ECO:0000256" key="1">
    <source>
        <dbReference type="ARBA" id="ARBA00008591"/>
    </source>
</evidence>
<comment type="similarity">
    <text evidence="1">Belongs to the UPF0111 family.</text>
</comment>
<keyword evidence="2" id="KW-0175">Coiled coil</keyword>
<dbReference type="Pfam" id="PF01865">
    <property type="entry name" value="PhoU_div"/>
    <property type="match status" value="1"/>
</dbReference>
<gene>
    <name evidence="3" type="ORF">ENT52_04630</name>
</gene>
<dbReference type="EMBL" id="DSYZ01000090">
    <property type="protein sequence ID" value="HGT82994.1"/>
    <property type="molecule type" value="Genomic_DNA"/>
</dbReference>
<reference evidence="3" key="1">
    <citation type="journal article" date="2020" name="mSystems">
        <title>Genome- and Community-Level Interaction Insights into Carbon Utilization and Element Cycling Functions of Hydrothermarchaeota in Hydrothermal Sediment.</title>
        <authorList>
            <person name="Zhou Z."/>
            <person name="Liu Y."/>
            <person name="Xu W."/>
            <person name="Pan J."/>
            <person name="Luo Z.H."/>
            <person name="Li M."/>
        </authorList>
    </citation>
    <scope>NUCLEOTIDE SEQUENCE [LARGE SCALE GENOMIC DNA]</scope>
    <source>
        <strain evidence="3">SpSt-587</strain>
    </source>
</reference>
<feature type="coiled-coil region" evidence="2">
    <location>
        <begin position="48"/>
        <end position="75"/>
    </location>
</feature>
<protein>
    <submittedName>
        <fullName evidence="3">TIGR00153 family protein</fullName>
    </submittedName>
</protein>
<sequence>MRFFRSVGEIFGYSPFKPLVEHAILCGRAVGLLQKQFEAYKRSDFPAVEKLRDEIDELESEADKIKGEIRTKVSRSLMLPVDRHDLLEFLKVQDEIINNCEHVGHMLTFRKVKIKESLFAEFEVLLSKIMECANEYEGMIAHVQKLIETSFDKREVEKVIEHVEEVERLEHVCDMIQIGLHTTLFNSEDLHPLDVHIMEAWVVHLGYIANAIARAADRFRLMLQSR</sequence>
<dbReference type="NCBIfam" id="TIGR00153">
    <property type="entry name" value="TIGR00153 family protein"/>
    <property type="match status" value="1"/>
</dbReference>
<dbReference type="InterPro" id="IPR018445">
    <property type="entry name" value="Put_Phosphate_transp_reg"/>
</dbReference>
<comment type="caution">
    <text evidence="3">The sequence shown here is derived from an EMBL/GenBank/DDBJ whole genome shotgun (WGS) entry which is preliminary data.</text>
</comment>
<dbReference type="InterPro" id="IPR038078">
    <property type="entry name" value="PhoU-like_sf"/>
</dbReference>
<evidence type="ECO:0000313" key="3">
    <source>
        <dbReference type="EMBL" id="HGT82994.1"/>
    </source>
</evidence>
<dbReference type="Gene3D" id="1.20.58.220">
    <property type="entry name" value="Phosphate transport system protein phou homolog 2, domain 2"/>
    <property type="match status" value="1"/>
</dbReference>
<proteinExistence type="inferred from homology"/>
<dbReference type="InterPro" id="IPR002727">
    <property type="entry name" value="DUF47"/>
</dbReference>
<organism evidence="3">
    <name type="scientific">Archaeoglobus fulgidus</name>
    <dbReference type="NCBI Taxonomy" id="2234"/>
    <lineage>
        <taxon>Archaea</taxon>
        <taxon>Methanobacteriati</taxon>
        <taxon>Methanobacteriota</taxon>
        <taxon>Archaeoglobi</taxon>
        <taxon>Archaeoglobales</taxon>
        <taxon>Archaeoglobaceae</taxon>
        <taxon>Archaeoglobus</taxon>
    </lineage>
</organism>
<name>A0A7J3M411_ARCFL</name>
<dbReference type="PANTHER" id="PTHR36536">
    <property type="entry name" value="UPF0111 PROTEIN HI_1603"/>
    <property type="match status" value="1"/>
</dbReference>
<dbReference type="AlphaFoldDB" id="A0A7J3M411"/>
<evidence type="ECO:0000256" key="2">
    <source>
        <dbReference type="SAM" id="Coils"/>
    </source>
</evidence>
<dbReference type="PANTHER" id="PTHR36536:SF3">
    <property type="entry name" value="UPF0111 PROTEIN HI_1603"/>
    <property type="match status" value="1"/>
</dbReference>
<accession>A0A7J3M411</accession>